<evidence type="ECO:0000256" key="13">
    <source>
        <dbReference type="ARBA" id="ARBA00038359"/>
    </source>
</evidence>
<dbReference type="EMBL" id="JH921429">
    <property type="protein sequence ID" value="EKD20534.1"/>
    <property type="molecule type" value="Genomic_DNA"/>
</dbReference>
<feature type="transmembrane region" description="Helical" evidence="14">
    <location>
        <begin position="287"/>
        <end position="311"/>
    </location>
</feature>
<keyword evidence="17" id="KW-1185">Reference proteome</keyword>
<evidence type="ECO:0000256" key="9">
    <source>
        <dbReference type="ARBA" id="ARBA00022989"/>
    </source>
</evidence>
<feature type="transmembrane region" description="Helical" evidence="14">
    <location>
        <begin position="131"/>
        <end position="153"/>
    </location>
</feature>
<evidence type="ECO:0000259" key="15">
    <source>
        <dbReference type="SMART" id="SM00747"/>
    </source>
</evidence>
<evidence type="ECO:0000256" key="7">
    <source>
        <dbReference type="ARBA" id="ARBA00022692"/>
    </source>
</evidence>
<dbReference type="SMART" id="SM00747">
    <property type="entry name" value="CFEM"/>
    <property type="match status" value="1"/>
</dbReference>
<keyword evidence="6" id="KW-0336">GPI-anchor</keyword>
<feature type="transmembrane region" description="Helical" evidence="14">
    <location>
        <begin position="246"/>
        <end position="267"/>
    </location>
</feature>
<dbReference type="GO" id="GO:0005576">
    <property type="term" value="C:extracellular region"/>
    <property type="evidence" value="ECO:0007669"/>
    <property type="project" value="UniProtKB-SubCell"/>
</dbReference>
<dbReference type="OMA" id="ESWENVD"/>
<evidence type="ECO:0000256" key="10">
    <source>
        <dbReference type="ARBA" id="ARBA00023136"/>
    </source>
</evidence>
<dbReference type="InterPro" id="IPR049326">
    <property type="entry name" value="Rhodopsin_dom_fungi"/>
</dbReference>
<feature type="transmembrane region" description="Helical" evidence="14">
    <location>
        <begin position="165"/>
        <end position="190"/>
    </location>
</feature>
<evidence type="ECO:0000256" key="2">
    <source>
        <dbReference type="ARBA" id="ARBA00004589"/>
    </source>
</evidence>
<dbReference type="OrthoDB" id="5342292at2759"/>
<dbReference type="eggNOG" id="ENOG502SN7T">
    <property type="taxonomic scope" value="Eukaryota"/>
</dbReference>
<dbReference type="Pfam" id="PF05730">
    <property type="entry name" value="CFEM"/>
    <property type="match status" value="1"/>
</dbReference>
<dbReference type="InParanoid" id="K1Y5Q1"/>
<dbReference type="PANTHER" id="PTHR33048">
    <property type="entry name" value="PTH11-LIKE INTEGRAL MEMBRANE PROTEIN (AFU_ORTHOLOGUE AFUA_5G11245)"/>
    <property type="match status" value="1"/>
</dbReference>
<evidence type="ECO:0000256" key="3">
    <source>
        <dbReference type="ARBA" id="ARBA00004613"/>
    </source>
</evidence>
<feature type="domain" description="CFEM" evidence="15">
    <location>
        <begin position="55"/>
        <end position="121"/>
    </location>
</feature>
<evidence type="ECO:0000256" key="5">
    <source>
        <dbReference type="ARBA" id="ARBA00022525"/>
    </source>
</evidence>
<dbReference type="GeneID" id="18757151"/>
<sequence length="455" mass="50033">MRSPSNGLRTEDRIDQLHDLHRSASQIQVLDMKVIGLLISGLLLGFGEAVALDVAPAGIPDCATPCLSGTLSSIGSSSTVPLPDSLCSNITLQSSLSTCVQKSCSFNEQIIGTRSMQSFCKGHPIKSRSNEMIICIVVLSAITFPTAGLKFYTRWSASRRLGLDDYAALLSTVFLAGLAATLFACAKLGLGQHYWTIKPEDAVHSAKSYYVGQMLYIIIQVLAKISLLLLYVRLFPRTRTEFMSKLGIAFLLLHGTVYLFLIIFQCWPIHAIWDRSIAGQCLHPKIIGYSGAGASILEDFFILFLPAGEIWNLQLSRGQKLNLFFMFSIGSFACVTSIVRLQYLSVFDKQFDATWDHFDFVLWSLIEEFVAVFCACIPSLRAFIVKIFLSVNTHVQSTVSGIRSGTHGAQRLDNSTTTSFLMYSITKSVGVDVEEKPATSDGYRSGSTTRIYANG</sequence>
<dbReference type="Pfam" id="PF20684">
    <property type="entry name" value="Fung_rhodopsin"/>
    <property type="match status" value="1"/>
</dbReference>
<evidence type="ECO:0000313" key="17">
    <source>
        <dbReference type="Proteomes" id="UP000006753"/>
    </source>
</evidence>
<accession>K1Y5Q1</accession>
<gene>
    <name evidence="16" type="ORF">MBM_01216</name>
</gene>
<keyword evidence="5" id="KW-0964">Secreted</keyword>
<evidence type="ECO:0000256" key="4">
    <source>
        <dbReference type="ARBA" id="ARBA00010031"/>
    </source>
</evidence>
<keyword evidence="12" id="KW-0449">Lipoprotein</keyword>
<evidence type="ECO:0000256" key="8">
    <source>
        <dbReference type="ARBA" id="ARBA00022729"/>
    </source>
</evidence>
<feature type="transmembrane region" description="Helical" evidence="14">
    <location>
        <begin position="210"/>
        <end position="234"/>
    </location>
</feature>
<dbReference type="InterPro" id="IPR052337">
    <property type="entry name" value="SAT4-like"/>
</dbReference>
<keyword evidence="8" id="KW-0732">Signal</keyword>
<dbReference type="Proteomes" id="UP000006753">
    <property type="component" value="Unassembled WGS sequence"/>
</dbReference>
<evidence type="ECO:0000256" key="11">
    <source>
        <dbReference type="ARBA" id="ARBA00023157"/>
    </source>
</evidence>
<dbReference type="HOGENOM" id="CLU_028200_6_2_1"/>
<comment type="similarity">
    <text evidence="4">Belongs to the RBT5 family.</text>
</comment>
<evidence type="ECO:0000256" key="14">
    <source>
        <dbReference type="SAM" id="Phobius"/>
    </source>
</evidence>
<evidence type="ECO:0000256" key="12">
    <source>
        <dbReference type="ARBA" id="ARBA00023288"/>
    </source>
</evidence>
<keyword evidence="7 14" id="KW-0812">Transmembrane</keyword>
<keyword evidence="10 14" id="KW-0472">Membrane</keyword>
<evidence type="ECO:0000256" key="1">
    <source>
        <dbReference type="ARBA" id="ARBA00004141"/>
    </source>
</evidence>
<name>K1Y5Q1_MARBU</name>
<evidence type="ECO:0000256" key="6">
    <source>
        <dbReference type="ARBA" id="ARBA00022622"/>
    </source>
</evidence>
<proteinExistence type="inferred from homology"/>
<keyword evidence="6" id="KW-0325">Glycoprotein</keyword>
<dbReference type="AlphaFoldDB" id="K1Y5Q1"/>
<dbReference type="InterPro" id="IPR008427">
    <property type="entry name" value="Extracellular_membr_CFEM_dom"/>
</dbReference>
<reference evidence="16 17" key="1">
    <citation type="journal article" date="2012" name="BMC Genomics">
        <title>Sequencing the genome of Marssonina brunnea reveals fungus-poplar co-evolution.</title>
        <authorList>
            <person name="Zhu S."/>
            <person name="Cao Y.-Z."/>
            <person name="Jiang C."/>
            <person name="Tan B.-Y."/>
            <person name="Wang Z."/>
            <person name="Feng S."/>
            <person name="Zhang L."/>
            <person name="Su X.-H."/>
            <person name="Brejova B."/>
            <person name="Vinar T."/>
            <person name="Xu M."/>
            <person name="Wang M.-X."/>
            <person name="Zhang S.-G."/>
            <person name="Huang M.-R."/>
            <person name="Wu R."/>
            <person name="Zhou Y."/>
        </authorList>
    </citation>
    <scope>NUCLEOTIDE SEQUENCE [LARGE SCALE GENOMIC DNA]</scope>
    <source>
        <strain evidence="16 17">MB_m1</strain>
    </source>
</reference>
<evidence type="ECO:0000313" key="16">
    <source>
        <dbReference type="EMBL" id="EKD20534.1"/>
    </source>
</evidence>
<dbReference type="GO" id="GO:0098552">
    <property type="term" value="C:side of membrane"/>
    <property type="evidence" value="ECO:0007669"/>
    <property type="project" value="UniProtKB-KW"/>
</dbReference>
<feature type="transmembrane region" description="Helical" evidence="14">
    <location>
        <begin position="323"/>
        <end position="341"/>
    </location>
</feature>
<comment type="subcellular location">
    <subcellularLocation>
        <location evidence="2">Membrane</location>
        <topology evidence="2">Lipid-anchor</topology>
        <topology evidence="2">GPI-anchor</topology>
    </subcellularLocation>
    <subcellularLocation>
        <location evidence="1">Membrane</location>
        <topology evidence="1">Multi-pass membrane protein</topology>
    </subcellularLocation>
    <subcellularLocation>
        <location evidence="3">Secreted</location>
    </subcellularLocation>
</comment>
<comment type="similarity">
    <text evidence="13">Belongs to the SAT4 family.</text>
</comment>
<keyword evidence="11" id="KW-1015">Disulfide bond</keyword>
<protein>
    <submittedName>
        <fullName evidence="16">Integral membrane protein</fullName>
    </submittedName>
</protein>
<feature type="transmembrane region" description="Helical" evidence="14">
    <location>
        <begin position="361"/>
        <end position="384"/>
    </location>
</feature>
<organism evidence="16 17">
    <name type="scientific">Marssonina brunnea f. sp. multigermtubi (strain MB_m1)</name>
    <name type="common">Marssonina leaf spot fungus</name>
    <dbReference type="NCBI Taxonomy" id="1072389"/>
    <lineage>
        <taxon>Eukaryota</taxon>
        <taxon>Fungi</taxon>
        <taxon>Dikarya</taxon>
        <taxon>Ascomycota</taxon>
        <taxon>Pezizomycotina</taxon>
        <taxon>Leotiomycetes</taxon>
        <taxon>Helotiales</taxon>
        <taxon>Drepanopezizaceae</taxon>
        <taxon>Drepanopeziza</taxon>
    </lineage>
</organism>
<dbReference type="KEGG" id="mbe:MBM_01216"/>
<keyword evidence="9 14" id="KW-1133">Transmembrane helix</keyword>
<dbReference type="PANTHER" id="PTHR33048:SF47">
    <property type="entry name" value="INTEGRAL MEMBRANE PROTEIN-RELATED"/>
    <property type="match status" value="1"/>
</dbReference>